<dbReference type="InterPro" id="IPR011009">
    <property type="entry name" value="Kinase-like_dom_sf"/>
</dbReference>
<dbReference type="EMBL" id="JBFOLJ010000002">
    <property type="protein sequence ID" value="KAL2552550.1"/>
    <property type="molecule type" value="Genomic_DNA"/>
</dbReference>
<accession>A0ABD1WSV7</accession>
<dbReference type="InterPro" id="IPR000719">
    <property type="entry name" value="Prot_kinase_dom"/>
</dbReference>
<dbReference type="Pfam" id="PF00069">
    <property type="entry name" value="Pkinase"/>
    <property type="match status" value="1"/>
</dbReference>
<gene>
    <name evidence="2" type="ORF">Fot_06169</name>
</gene>
<dbReference type="SUPFAM" id="SSF56112">
    <property type="entry name" value="Protein kinase-like (PK-like)"/>
    <property type="match status" value="1"/>
</dbReference>
<name>A0ABD1WSV7_9LAMI</name>
<feature type="domain" description="Protein kinase" evidence="1">
    <location>
        <begin position="1"/>
        <end position="216"/>
    </location>
</feature>
<protein>
    <submittedName>
        <fullName evidence="2">Protein kinase domain-containing protein</fullName>
    </submittedName>
</protein>
<evidence type="ECO:0000259" key="1">
    <source>
        <dbReference type="PROSITE" id="PS50011"/>
    </source>
</evidence>
<dbReference type="PANTHER" id="PTHR48011:SF76">
    <property type="entry name" value="MITOGEN-ACTIVATED PROTEIN KINASE KINASE KINASE 15"/>
    <property type="match status" value="1"/>
</dbReference>
<reference evidence="3" key="1">
    <citation type="submission" date="2024-07" db="EMBL/GenBank/DDBJ databases">
        <title>Two chromosome-level genome assemblies of Korean endemic species Abeliophyllum distichum and Forsythia ovata (Oleaceae).</title>
        <authorList>
            <person name="Jang H."/>
        </authorList>
    </citation>
    <scope>NUCLEOTIDE SEQUENCE [LARGE SCALE GENOMIC DNA]</scope>
</reference>
<dbReference type="InterPro" id="IPR052751">
    <property type="entry name" value="Plant_MAPKKK"/>
</dbReference>
<evidence type="ECO:0000313" key="3">
    <source>
        <dbReference type="Proteomes" id="UP001604277"/>
    </source>
</evidence>
<evidence type="ECO:0000313" key="2">
    <source>
        <dbReference type="EMBL" id="KAL2552550.1"/>
    </source>
</evidence>
<dbReference type="AlphaFoldDB" id="A0ABD1WSV7"/>
<proteinExistence type="predicted"/>
<dbReference type="PANTHER" id="PTHR48011">
    <property type="entry name" value="CCR4-NOT TRANSCRIPTIONAL COMPLEX SUBUNIT CAF120-RELATED"/>
    <property type="match status" value="1"/>
</dbReference>
<dbReference type="Proteomes" id="UP001604277">
    <property type="component" value="Unassembled WGS sequence"/>
</dbReference>
<dbReference type="GO" id="GO:0016301">
    <property type="term" value="F:kinase activity"/>
    <property type="evidence" value="ECO:0007669"/>
    <property type="project" value="UniProtKB-KW"/>
</dbReference>
<keyword evidence="2" id="KW-0418">Kinase</keyword>
<comment type="caution">
    <text evidence="2">The sequence shown here is derived from an EMBL/GenBank/DDBJ whole genome shotgun (WGS) entry which is preliminary data.</text>
</comment>
<organism evidence="2 3">
    <name type="scientific">Forsythia ovata</name>
    <dbReference type="NCBI Taxonomy" id="205694"/>
    <lineage>
        <taxon>Eukaryota</taxon>
        <taxon>Viridiplantae</taxon>
        <taxon>Streptophyta</taxon>
        <taxon>Embryophyta</taxon>
        <taxon>Tracheophyta</taxon>
        <taxon>Spermatophyta</taxon>
        <taxon>Magnoliopsida</taxon>
        <taxon>eudicotyledons</taxon>
        <taxon>Gunneridae</taxon>
        <taxon>Pentapetalae</taxon>
        <taxon>asterids</taxon>
        <taxon>lamiids</taxon>
        <taxon>Lamiales</taxon>
        <taxon>Oleaceae</taxon>
        <taxon>Forsythieae</taxon>
        <taxon>Forsythia</taxon>
    </lineage>
</organism>
<dbReference type="Gene3D" id="1.10.510.10">
    <property type="entry name" value="Transferase(Phosphotransferase) domain 1"/>
    <property type="match status" value="1"/>
</dbReference>
<keyword evidence="2" id="KW-0808">Transferase</keyword>
<keyword evidence="3" id="KW-1185">Reference proteome</keyword>
<dbReference type="PROSITE" id="PS50011">
    <property type="entry name" value="PROTEIN_KINASE_DOM"/>
    <property type="match status" value="1"/>
</dbReference>
<sequence>MHGDIKGQNILIGEDGLKIADFGCSKLIHEDDDSVAGKFIFFGTHVYMAPEVSRGEEQGFAADIWSLGCTFIEMAMGCSPWPEIHDPKKRNPVAPAATIAEYIFNAAAPLSSDMGASALGASLEADVKEVKSFKFECLEVGKKVGNLCQMLRTAVGLSTSTIAGISFYDYPLHRITTEVSKNLEKSLVLLKKCKRRSMLYLHHQQIKNKVSLHLVLVLSTSSSSLSPSPSSTSGTRTCGIFKWKDSFISQILPLRNNSSAELTDPFPLNPFGDNLEQNSNLKDDPDSNFKKTSSYFEENGSTFSLDNMKCIGLAGTLKK</sequence>